<dbReference type="RefSeq" id="WP_146608946.1">
    <property type="nucleotide sequence ID" value="NZ_LZRN01000016.1"/>
</dbReference>
<keyword evidence="2" id="KW-0808">Transferase</keyword>
<evidence type="ECO:0000313" key="2">
    <source>
        <dbReference type="EMBL" id="RAJ22257.1"/>
    </source>
</evidence>
<dbReference type="Pfam" id="PF00535">
    <property type="entry name" value="Glycos_transf_2"/>
    <property type="match status" value="1"/>
</dbReference>
<dbReference type="InterPro" id="IPR001173">
    <property type="entry name" value="Glyco_trans_2-like"/>
</dbReference>
<dbReference type="InterPro" id="IPR029044">
    <property type="entry name" value="Nucleotide-diphossugar_trans"/>
</dbReference>
<keyword evidence="3" id="KW-1185">Reference proteome</keyword>
<dbReference type="InterPro" id="IPR050834">
    <property type="entry name" value="Glycosyltransf_2"/>
</dbReference>
<dbReference type="EMBL" id="QLLQ01000010">
    <property type="protein sequence ID" value="RAJ22257.1"/>
    <property type="molecule type" value="Genomic_DNA"/>
</dbReference>
<accession>A0A327S918</accession>
<comment type="caution">
    <text evidence="2">The sequence shown here is derived from an EMBL/GenBank/DDBJ whole genome shotgun (WGS) entry which is preliminary data.</text>
</comment>
<dbReference type="SUPFAM" id="SSF53448">
    <property type="entry name" value="Nucleotide-diphospho-sugar transferases"/>
    <property type="match status" value="1"/>
</dbReference>
<dbReference type="CDD" id="cd00761">
    <property type="entry name" value="Glyco_tranf_GTA_type"/>
    <property type="match status" value="1"/>
</dbReference>
<dbReference type="PANTHER" id="PTHR43685:SF3">
    <property type="entry name" value="SLR2126 PROTEIN"/>
    <property type="match status" value="1"/>
</dbReference>
<dbReference type="GO" id="GO:0016740">
    <property type="term" value="F:transferase activity"/>
    <property type="evidence" value="ECO:0007669"/>
    <property type="project" value="UniProtKB-KW"/>
</dbReference>
<dbReference type="Proteomes" id="UP000248987">
    <property type="component" value="Unassembled WGS sequence"/>
</dbReference>
<dbReference type="Gene3D" id="3.90.550.10">
    <property type="entry name" value="Spore Coat Polysaccharide Biosynthesis Protein SpsA, Chain A"/>
    <property type="match status" value="1"/>
</dbReference>
<gene>
    <name evidence="2" type="ORF">LX77_02568</name>
</gene>
<reference evidence="2 3" key="1">
    <citation type="submission" date="2018-06" db="EMBL/GenBank/DDBJ databases">
        <title>Genomic Encyclopedia of Archaeal and Bacterial Type Strains, Phase II (KMG-II): from individual species to whole genera.</title>
        <authorList>
            <person name="Goeker M."/>
        </authorList>
    </citation>
    <scope>NUCLEOTIDE SEQUENCE [LARGE SCALE GENOMIC DNA]</scope>
    <source>
        <strain evidence="2 3">DSM 12408</strain>
    </source>
</reference>
<evidence type="ECO:0000313" key="3">
    <source>
        <dbReference type="Proteomes" id="UP000248987"/>
    </source>
</evidence>
<sequence>MFSKSIDIVVPTYNRPNEIKKFIYEIQKQTYLNYKVYIIDDCGSEDIKSLIPKNDAHFAYERLKENSGQAYARNYASTLGEGDIIIFMDDDAYFIQDNSLDLVLEYFEENEDVGFTMFNIKEPNRDWLSKRKNLNDFQEIGGFIACGCAFRRSTFLNSPGFSKEFHSYAEETDISMQLIKNSEKLVFASRVKVFHNYNPTERTQAWLKRFKYNTVRNDLAIVLTRYPTIYVIPNYIGKIISHLVFTLKFEKHKRLNFACIFKGAFASFYLSRKLKRDPLTMKQYDYWKSRRI</sequence>
<name>A0A327S918_9FLAO</name>
<proteinExistence type="predicted"/>
<evidence type="ECO:0000259" key="1">
    <source>
        <dbReference type="Pfam" id="PF00535"/>
    </source>
</evidence>
<feature type="domain" description="Glycosyltransferase 2-like" evidence="1">
    <location>
        <begin position="8"/>
        <end position="153"/>
    </location>
</feature>
<organism evidence="2 3">
    <name type="scientific">Gelidibacter algens</name>
    <dbReference type="NCBI Taxonomy" id="49280"/>
    <lineage>
        <taxon>Bacteria</taxon>
        <taxon>Pseudomonadati</taxon>
        <taxon>Bacteroidota</taxon>
        <taxon>Flavobacteriia</taxon>
        <taxon>Flavobacteriales</taxon>
        <taxon>Flavobacteriaceae</taxon>
        <taxon>Gelidibacter</taxon>
    </lineage>
</organism>
<dbReference type="AlphaFoldDB" id="A0A327S918"/>
<dbReference type="PANTHER" id="PTHR43685">
    <property type="entry name" value="GLYCOSYLTRANSFERASE"/>
    <property type="match status" value="1"/>
</dbReference>
<protein>
    <submittedName>
        <fullName evidence="2">GT2 family glycosyltransferase</fullName>
    </submittedName>
</protein>